<dbReference type="InParanoid" id="Q4N9U7"/>
<evidence type="ECO:0000256" key="2">
    <source>
        <dbReference type="SAM" id="SignalP"/>
    </source>
</evidence>
<dbReference type="VEuPathDB" id="PiroplasmaDB:TpMuguga_01g00009"/>
<keyword evidence="2" id="KW-0732">Signal</keyword>
<comment type="caution">
    <text evidence="3">The sequence shown here is derived from an EMBL/GenBank/DDBJ whole genome shotgun (WGS) entry which is preliminary data.</text>
</comment>
<dbReference type="GeneID" id="3503555"/>
<protein>
    <recommendedName>
        <fullName evidence="5">Theileria-specific sub-telomeric protein, SVSP family</fullName>
    </recommendedName>
</protein>
<feature type="compositionally biased region" description="Acidic residues" evidence="1">
    <location>
        <begin position="265"/>
        <end position="279"/>
    </location>
</feature>
<feature type="region of interest" description="Disordered" evidence="1">
    <location>
        <begin position="24"/>
        <end position="46"/>
    </location>
</feature>
<dbReference type="KEGG" id="tpv:TP01_0009"/>
<dbReference type="EMBL" id="AAGK01000001">
    <property type="protein sequence ID" value="EAN33253.1"/>
    <property type="molecule type" value="Genomic_DNA"/>
</dbReference>
<evidence type="ECO:0000256" key="1">
    <source>
        <dbReference type="SAM" id="MobiDB-lite"/>
    </source>
</evidence>
<evidence type="ECO:0008006" key="5">
    <source>
        <dbReference type="Google" id="ProtNLM"/>
    </source>
</evidence>
<reference evidence="3 4" key="1">
    <citation type="journal article" date="2005" name="Science">
        <title>Genome sequence of Theileria parva, a bovine pathogen that transforms lymphocytes.</title>
        <authorList>
            <person name="Gardner M.J."/>
            <person name="Bishop R."/>
            <person name="Shah T."/>
            <person name="de Villiers E.P."/>
            <person name="Carlton J.M."/>
            <person name="Hall N."/>
            <person name="Ren Q."/>
            <person name="Paulsen I.T."/>
            <person name="Pain A."/>
            <person name="Berriman M."/>
            <person name="Wilson R.J.M."/>
            <person name="Sato S."/>
            <person name="Ralph S.A."/>
            <person name="Mann D.J."/>
            <person name="Xiong Z."/>
            <person name="Shallom S.J."/>
            <person name="Weidman J."/>
            <person name="Jiang L."/>
            <person name="Lynn J."/>
            <person name="Weaver B."/>
            <person name="Shoaibi A."/>
            <person name="Domingo A.R."/>
            <person name="Wasawo D."/>
            <person name="Crabtree J."/>
            <person name="Wortman J.R."/>
            <person name="Haas B."/>
            <person name="Angiuoli S.V."/>
            <person name="Creasy T.H."/>
            <person name="Lu C."/>
            <person name="Suh B."/>
            <person name="Silva J.C."/>
            <person name="Utterback T.R."/>
            <person name="Feldblyum T.V."/>
            <person name="Pertea M."/>
            <person name="Allen J."/>
            <person name="Nierman W.C."/>
            <person name="Taracha E.L.N."/>
            <person name="Salzberg S.L."/>
            <person name="White O.R."/>
            <person name="Fitzhugh H.A."/>
            <person name="Morzaria S."/>
            <person name="Venter J.C."/>
            <person name="Fraser C.M."/>
            <person name="Nene V."/>
        </authorList>
    </citation>
    <scope>NUCLEOTIDE SEQUENCE [LARGE SCALE GENOMIC DNA]</scope>
    <source>
        <strain evidence="3 4">Muguga</strain>
    </source>
</reference>
<dbReference type="RefSeq" id="XP_765536.1">
    <property type="nucleotide sequence ID" value="XM_760443.1"/>
</dbReference>
<evidence type="ECO:0000313" key="4">
    <source>
        <dbReference type="Proteomes" id="UP000001949"/>
    </source>
</evidence>
<dbReference type="AlphaFoldDB" id="Q4N9U7"/>
<feature type="signal peptide" evidence="2">
    <location>
        <begin position="1"/>
        <end position="21"/>
    </location>
</feature>
<proteinExistence type="predicted"/>
<sequence>MNKSVIYTYTLVFFIVKFTDCSDKPTDQSTNRGVGLVPHTDSDEEEYNNFDVSNLTEIEHQTGVQISPQYTTHYQPIPEPQYHQQLQPQTQQYGQYQPHVPLPQVTQPQTQEQQYPITYQHYWSPVPQVTQETQPIDYYITPIFQPSPTQYEQLTYYHVPPTTQPQPIQPSYQYYVPTQTQVTQESQTQQTYQQHYGFYQPLQLNETQTEVRLSEDIEETFEEKLVTQEMDHLLGKLKQKIGHPDKTQVSKQQPIQPGKRTQTSGDEDGDEEEEEDEEEPIKRHPLIRIIKSKTIKLFKKDSSGNLVEMNNDDYVVKHNDSHKRKYKLIADLEQIRCEDEIIYVHSSGAPYCTLLTHSRRTNIIIITNSNGFTLIKKTKGRWKRTDYLIPDFVNLYTQDSGGNEVIINNKDYTIDFTSKASFRYILLPGVKCYKIEVKDIIVWKKTVDLDRGFPKMIYVSPKLRVIINCEGYSKMFIRRVNRYQLVYSKKTIGVAKYT</sequence>
<feature type="compositionally biased region" description="Polar residues" evidence="1">
    <location>
        <begin position="249"/>
        <end position="264"/>
    </location>
</feature>
<accession>Q4N9U7</accession>
<gene>
    <name evidence="3" type="ordered locus">TP01_0009</name>
</gene>
<feature type="chain" id="PRO_5004241272" description="Theileria-specific sub-telomeric protein, SVSP family" evidence="2">
    <location>
        <begin position="22"/>
        <end position="498"/>
    </location>
</feature>
<dbReference type="eggNOG" id="ENOG502QU2K">
    <property type="taxonomic scope" value="Eukaryota"/>
</dbReference>
<evidence type="ECO:0000313" key="3">
    <source>
        <dbReference type="EMBL" id="EAN33253.1"/>
    </source>
</evidence>
<name>Q4N9U7_THEPA</name>
<organism evidence="3 4">
    <name type="scientific">Theileria parva</name>
    <name type="common">East coast fever infection agent</name>
    <dbReference type="NCBI Taxonomy" id="5875"/>
    <lineage>
        <taxon>Eukaryota</taxon>
        <taxon>Sar</taxon>
        <taxon>Alveolata</taxon>
        <taxon>Apicomplexa</taxon>
        <taxon>Aconoidasida</taxon>
        <taxon>Piroplasmida</taxon>
        <taxon>Theileriidae</taxon>
        <taxon>Theileria</taxon>
    </lineage>
</organism>
<dbReference type="Proteomes" id="UP000001949">
    <property type="component" value="Unassembled WGS sequence"/>
</dbReference>
<keyword evidence="4" id="KW-1185">Reference proteome</keyword>
<feature type="region of interest" description="Disordered" evidence="1">
    <location>
        <begin position="241"/>
        <end position="283"/>
    </location>
</feature>